<evidence type="ECO:0000256" key="2">
    <source>
        <dbReference type="ARBA" id="ARBA00022603"/>
    </source>
</evidence>
<dbReference type="Pfam" id="PF01555">
    <property type="entry name" value="N6_N4_Mtase"/>
    <property type="match status" value="1"/>
</dbReference>
<dbReference type="InterPro" id="IPR001091">
    <property type="entry name" value="RM_Methyltransferase"/>
</dbReference>
<evidence type="ECO:0000256" key="4">
    <source>
        <dbReference type="RuleBase" id="RU362026"/>
    </source>
</evidence>
<protein>
    <recommendedName>
        <fullName evidence="4">Methyltransferase</fullName>
        <ecNumber evidence="4">2.1.1.-</ecNumber>
    </recommendedName>
</protein>
<dbReference type="GO" id="GO:0008170">
    <property type="term" value="F:N-methyltransferase activity"/>
    <property type="evidence" value="ECO:0007669"/>
    <property type="project" value="InterPro"/>
</dbReference>
<sequence>MKKNKHTLILGDVFNSLGKIKRKVDAVIVDPPYNTANKNTKLLKGRKALSSDFGEWDYFKDDEFLVFTRKWVSEIKKVLKENGNLVLFCKLEYISDIKRIYESLGFSHHATIIWHKTNPAPQIRKNGFLSSNEAIVWATNGFDNKKISYTFNFSNQREMHNFIETPICMGKERTKHPTQKPEKVIEFLIKIFTNKNDLILDCFAGSGTITKVANDLERNSISIEKDSEYYAIMINRLKELKNIKKITNQ</sequence>
<dbReference type="GO" id="GO:0003677">
    <property type="term" value="F:DNA binding"/>
    <property type="evidence" value="ECO:0007669"/>
    <property type="project" value="InterPro"/>
</dbReference>
<reference evidence="6 7" key="1">
    <citation type="submission" date="2017-09" db="EMBL/GenBank/DDBJ databases">
        <title>Depth-based differentiation of microbial function through sediment-hosted aquifers and enrichment of novel symbionts in the deep terrestrial subsurface.</title>
        <authorList>
            <person name="Probst A.J."/>
            <person name="Ladd B."/>
            <person name="Jarett J.K."/>
            <person name="Geller-Mcgrath D.E."/>
            <person name="Sieber C.M."/>
            <person name="Emerson J.B."/>
            <person name="Anantharaman K."/>
            <person name="Thomas B.C."/>
            <person name="Malmstrom R."/>
            <person name="Stieglmeier M."/>
            <person name="Klingl A."/>
            <person name="Woyke T."/>
            <person name="Ryan C.M."/>
            <person name="Banfield J.F."/>
        </authorList>
    </citation>
    <scope>NUCLEOTIDE SEQUENCE [LARGE SCALE GENOMIC DNA]</scope>
    <source>
        <strain evidence="6">CG10_big_fil_rev_8_21_14_0_10_42_12</strain>
    </source>
</reference>
<dbReference type="InterPro" id="IPR002941">
    <property type="entry name" value="DNA_methylase_N4/N6"/>
</dbReference>
<name>A0A2H0QWN0_9BACT</name>
<accession>A0A2H0QWN0</accession>
<organism evidence="6 7">
    <name type="scientific">Candidatus Zambryskibacteria bacterium CG10_big_fil_rev_8_21_14_0_10_42_12</name>
    <dbReference type="NCBI Taxonomy" id="1975115"/>
    <lineage>
        <taxon>Bacteria</taxon>
        <taxon>Candidatus Zambryskiibacteriota</taxon>
    </lineage>
</organism>
<dbReference type="Gene3D" id="3.40.50.150">
    <property type="entry name" value="Vaccinia Virus protein VP39"/>
    <property type="match status" value="1"/>
</dbReference>
<dbReference type="PROSITE" id="PS00092">
    <property type="entry name" value="N6_MTASE"/>
    <property type="match status" value="1"/>
</dbReference>
<dbReference type="InterPro" id="IPR002052">
    <property type="entry name" value="DNA_methylase_N6_adenine_CS"/>
</dbReference>
<feature type="domain" description="DNA methylase N-4/N-6" evidence="5">
    <location>
        <begin position="24"/>
        <end position="233"/>
    </location>
</feature>
<evidence type="ECO:0000313" key="6">
    <source>
        <dbReference type="EMBL" id="PIR38214.1"/>
    </source>
</evidence>
<evidence type="ECO:0000313" key="7">
    <source>
        <dbReference type="Proteomes" id="UP000231333"/>
    </source>
</evidence>
<comment type="similarity">
    <text evidence="1 4">Belongs to the N(4)/N(6)-methyltransferase family.</text>
</comment>
<dbReference type="EMBL" id="PCXL01000011">
    <property type="protein sequence ID" value="PIR38214.1"/>
    <property type="molecule type" value="Genomic_DNA"/>
</dbReference>
<dbReference type="PRINTS" id="PR00508">
    <property type="entry name" value="S21N4MTFRASE"/>
</dbReference>
<dbReference type="SUPFAM" id="SSF53335">
    <property type="entry name" value="S-adenosyl-L-methionine-dependent methyltransferases"/>
    <property type="match status" value="1"/>
</dbReference>
<dbReference type="GO" id="GO:0032259">
    <property type="term" value="P:methylation"/>
    <property type="evidence" value="ECO:0007669"/>
    <property type="project" value="UniProtKB-KW"/>
</dbReference>
<evidence type="ECO:0000259" key="5">
    <source>
        <dbReference type="Pfam" id="PF01555"/>
    </source>
</evidence>
<comment type="caution">
    <text evidence="6">The sequence shown here is derived from an EMBL/GenBank/DDBJ whole genome shotgun (WGS) entry which is preliminary data.</text>
</comment>
<keyword evidence="3 6" id="KW-0808">Transferase</keyword>
<proteinExistence type="inferred from homology"/>
<dbReference type="EC" id="2.1.1.-" evidence="4"/>
<evidence type="ECO:0000256" key="1">
    <source>
        <dbReference type="ARBA" id="ARBA00006594"/>
    </source>
</evidence>
<keyword evidence="2 6" id="KW-0489">Methyltransferase</keyword>
<dbReference type="AlphaFoldDB" id="A0A2H0QWN0"/>
<dbReference type="Proteomes" id="UP000231333">
    <property type="component" value="Unassembled WGS sequence"/>
</dbReference>
<gene>
    <name evidence="6" type="ORF">COV34_01205</name>
</gene>
<evidence type="ECO:0000256" key="3">
    <source>
        <dbReference type="ARBA" id="ARBA00022679"/>
    </source>
</evidence>
<dbReference type="InterPro" id="IPR029063">
    <property type="entry name" value="SAM-dependent_MTases_sf"/>
</dbReference>